<dbReference type="eggNOG" id="ENOG502RJ23">
    <property type="taxonomic scope" value="Eukaryota"/>
</dbReference>
<feature type="compositionally biased region" description="Polar residues" evidence="1">
    <location>
        <begin position="1089"/>
        <end position="1101"/>
    </location>
</feature>
<feature type="region of interest" description="Disordered" evidence="1">
    <location>
        <begin position="983"/>
        <end position="1101"/>
    </location>
</feature>
<name>A0A1U7QH72_MESAU</name>
<evidence type="ECO:0000256" key="1">
    <source>
        <dbReference type="SAM" id="MobiDB-lite"/>
    </source>
</evidence>
<accession>A0A1U7QH72</accession>
<feature type="region of interest" description="Disordered" evidence="1">
    <location>
        <begin position="515"/>
        <end position="543"/>
    </location>
</feature>
<dbReference type="GeneID" id="101837174"/>
<feature type="region of interest" description="Disordered" evidence="1">
    <location>
        <begin position="340"/>
        <end position="361"/>
    </location>
</feature>
<reference evidence="3" key="1">
    <citation type="submission" date="2025-08" db="UniProtKB">
        <authorList>
            <consortium name="RefSeq"/>
        </authorList>
    </citation>
    <scope>IDENTIFICATION</scope>
    <source>
        <tissue evidence="3">Liver</tissue>
    </source>
</reference>
<protein>
    <submittedName>
        <fullName evidence="3">Uncharacterized protein C9orf131 homolog isoform X1</fullName>
    </submittedName>
</protein>
<evidence type="ECO:0000313" key="2">
    <source>
        <dbReference type="Proteomes" id="UP000886700"/>
    </source>
</evidence>
<feature type="compositionally biased region" description="Polar residues" evidence="1">
    <location>
        <begin position="348"/>
        <end position="357"/>
    </location>
</feature>
<dbReference type="KEGG" id="maua:101837174"/>
<proteinExistence type="predicted"/>
<dbReference type="AlphaFoldDB" id="A0A1U7QH72"/>
<gene>
    <name evidence="3" type="primary">CUNH9orf131</name>
</gene>
<dbReference type="Proteomes" id="UP000886700">
    <property type="component" value="Unplaced"/>
</dbReference>
<dbReference type="RefSeq" id="XP_005078871.1">
    <property type="nucleotide sequence ID" value="XM_005078814.3"/>
</dbReference>
<feature type="compositionally biased region" description="Acidic residues" evidence="1">
    <location>
        <begin position="86"/>
        <end position="99"/>
    </location>
</feature>
<keyword evidence="2" id="KW-1185">Reference proteome</keyword>
<dbReference type="PANTHER" id="PTHR21777">
    <property type="entry name" value="RCG55159-LIKE"/>
    <property type="match status" value="1"/>
</dbReference>
<feature type="region of interest" description="Disordered" evidence="1">
    <location>
        <begin position="86"/>
        <end position="158"/>
    </location>
</feature>
<dbReference type="CTD" id="138724"/>
<organism evidence="2 3">
    <name type="scientific">Mesocricetus auratus</name>
    <name type="common">Golden hamster</name>
    <dbReference type="NCBI Taxonomy" id="10036"/>
    <lineage>
        <taxon>Eukaryota</taxon>
        <taxon>Metazoa</taxon>
        <taxon>Chordata</taxon>
        <taxon>Craniata</taxon>
        <taxon>Vertebrata</taxon>
        <taxon>Euteleostomi</taxon>
        <taxon>Mammalia</taxon>
        <taxon>Eutheria</taxon>
        <taxon>Euarchontoglires</taxon>
        <taxon>Glires</taxon>
        <taxon>Rodentia</taxon>
        <taxon>Myomorpha</taxon>
        <taxon>Muroidea</taxon>
        <taxon>Cricetidae</taxon>
        <taxon>Cricetinae</taxon>
        <taxon>Mesocricetus</taxon>
    </lineage>
</organism>
<dbReference type="InterPro" id="IPR026677">
    <property type="entry name" value="Spata31g1-like"/>
</dbReference>
<dbReference type="PANTHER" id="PTHR21777:SF0">
    <property type="entry name" value="RCG55159-LIKE"/>
    <property type="match status" value="1"/>
</dbReference>
<sequence length="1193" mass="131843">MEWLLDLLRAKGDVGLFQGQLTHVLACRHCSNSICLQSPGNLVILFLFMVWQIQRWWQLGKWQQLQPWCSGDITMQGKGLQLLESEKEEEYGEEKEEESLSLGPPKPYSPSKDASTGNQFTADPHQPSCSSEATGIREHPKATGTREQVLPQPSSPSRSFPTFQILTNLPVRNKIASGSSLQQRKSQLFWGLPSLHSESLETIFLSSDGPSPLKLSICPSVFFNKVPFLPVYNLLLPYYHSPTYYPTPEAHTLRNLERMPPGSQLFQSPPSPLIPLVVSNVKPLLIGCKGITSDTDTDTQWFTQQKEVPCVSENQALHSHPELQKITPSSFLYSSEAWRKTPGDPSLHQRNPESPSASLLYPSKPHKVLTRFEAPHITMKQHKHPKASESAMPTASPHPTSLTEYQKEHLSGLKALWETTVQKENPKIYELPISTPCQFTAPRTEPQETGPPGTSPGYEVQWGIMQHKDNPQAFDLPMPASCQPPGSLSEVKNVNPKGRLPALKDFWGNMGYKEKPPVSKSPVSAPCPPLDTLSKHQRESPLEDLSGYEPQLQHRENSGNLWAFETPTLDFNMWLYETLPACVPLGSETPVKGTPSTENLCVYADVVSPPSLPSFSLPDFAMMGPQRVFSEAKALRETKRQGKKLWVSDSPCPAHVPSLDPFLEPQKINTVDDFPRSEATWKDTEHTRKCLPSESQFLNFNPSPNLVQPPLRVSPMENPFKSKIWSGGIQRKNNFLVSERPPQSLSQHLLGASSSGVLSDPAGGYMKQNENCCLSVSSVRESSPPPNSVSKAHIGEPSGNLCNYKPMESALEQRKDSWATELPAPRFLSAPSQDPHLDIEFICRNVQKREASQTPIPPVMNPLQPTSWPPIPAKALRSEPNQPGLQKEEMFSAAKAKAPSSQGGAVSGLCDHPVSHVWQWSRELKVKLKKLQQSPTFKSPGPHHSLGSSLALNSPTPESWGLAFSPHQTQALNLYLCSSNGDTPNIPRTEPQPAQAPHCSHSSSRAEQEPQKNKRMKWKTVVQTPSPEDVHTKANENSGMGEPSNTQVPISSKRRQDKTLVLPSAQKKGSPRKSKAEKCGGGTARLGLSISTGKNNPAQTCTPKEALRHRLSKKSQDRTQQLLPNAAGPQDQQRAGLVAGDTQNPRHCKPCAWASKEKQLTSSTPQASPTTGFQRLLAKFLGVHRRLPTKSSQ</sequence>
<evidence type="ECO:0000313" key="3">
    <source>
        <dbReference type="RefSeq" id="XP_005078871.1"/>
    </source>
</evidence>
<dbReference type="OrthoDB" id="9451032at2759"/>
<feature type="compositionally biased region" description="Polar residues" evidence="1">
    <location>
        <begin position="1035"/>
        <end position="1050"/>
    </location>
</feature>
<feature type="compositionally biased region" description="Polar residues" evidence="1">
    <location>
        <begin position="112"/>
        <end position="133"/>
    </location>
</feature>
<dbReference type="STRING" id="10036.ENSMAUP00000025614"/>